<accession>A0ABP9D8R6</accession>
<feature type="chain" id="PRO_5047281106" description="Por secretion system C-terminal sorting domain-containing protein" evidence="1">
    <location>
        <begin position="23"/>
        <end position="683"/>
    </location>
</feature>
<dbReference type="Proteomes" id="UP001500298">
    <property type="component" value="Unassembled WGS sequence"/>
</dbReference>
<dbReference type="Pfam" id="PF18962">
    <property type="entry name" value="Por_Secre_tail"/>
    <property type="match status" value="1"/>
</dbReference>
<feature type="signal peptide" evidence="1">
    <location>
        <begin position="1"/>
        <end position="22"/>
    </location>
</feature>
<proteinExistence type="predicted"/>
<keyword evidence="5" id="KW-1185">Reference proteome</keyword>
<dbReference type="Gene3D" id="3.20.20.490">
    <property type="entry name" value="GxGYxYP glycoside hydrolase, C-terminal domain"/>
    <property type="match status" value="1"/>
</dbReference>
<dbReference type="InterPro" id="IPR026444">
    <property type="entry name" value="Secre_tail"/>
</dbReference>
<dbReference type="RefSeq" id="WP_345369665.1">
    <property type="nucleotide sequence ID" value="NZ_BAABJX010000017.1"/>
</dbReference>
<organism evidence="4 5">
    <name type="scientific">Algivirga pacifica</name>
    <dbReference type="NCBI Taxonomy" id="1162670"/>
    <lineage>
        <taxon>Bacteria</taxon>
        <taxon>Pseudomonadati</taxon>
        <taxon>Bacteroidota</taxon>
        <taxon>Cytophagia</taxon>
        <taxon>Cytophagales</taxon>
        <taxon>Flammeovirgaceae</taxon>
        <taxon>Algivirga</taxon>
    </lineage>
</organism>
<dbReference type="InterPro" id="IPR038410">
    <property type="entry name" value="GxGYxYP_C_sf"/>
</dbReference>
<sequence>MKSTFKILTFFLLFFSVTQAFAQTKWLYDGAFRTKEERLLAMGLAGIVNRDSSQLYLQNVNETWSYTRTDEEWAKLYAADGIEFITTNDINALVIAFKEQLNGVITYDSLQVASNFEGQQFLWQGEFAGMLGGLTDRLPMTKERALALDFILTDSVEVTDYRQSLATIQFPARLELEAHDWNNTSLTSMERYILLLQDGVNSLLPRSNPKKFYIRELTDYTVKEQMFQVNLGGTSSLYFDSLPEEKATIIEDILRYMRQENKGQIFHIYGWMRPEPLIQWFSAYGGSFHETLLSNMSWHTSYKVDQPLPERKANQFDRDSLYLEEKHYVLMIGSEGDAGNWTYGLQAGAWLSQERGNVPIGWGFNLHLLQQAPFIAHHYLSSATEQDGFLAVTTPLGYTYPDLFPEEVLDNAILESKALMDTFDIAQLYAYKHYNGKGVSDYRNITIDNSFNFNKLGAFNKAIGSELTFLFDPKLPTQTTTIREEHLLFNHVDDGTFYGDMNNTYTVADDIIDRVAKKTKPSFTLVGYQRLRKDNYLNRTAPENVDISLKRLKKIINLVEEDEAYGKEIIFVTPEKFANLLQQSKGIIPPNYKESPVPVHVQTPEVAFSVYPNPAKEYIMVKGEFMEKNATIEVMNIYGKQLLKQGLQGNKSLRINTSDWPKGTYLLRYQNGQRYGVKKVIVV</sequence>
<evidence type="ECO:0000259" key="3">
    <source>
        <dbReference type="Pfam" id="PF18962"/>
    </source>
</evidence>
<evidence type="ECO:0000313" key="4">
    <source>
        <dbReference type="EMBL" id="GAA4826970.1"/>
    </source>
</evidence>
<evidence type="ECO:0008006" key="6">
    <source>
        <dbReference type="Google" id="ProtNLM"/>
    </source>
</evidence>
<dbReference type="Pfam" id="PF14323">
    <property type="entry name" value="GxGYxYP_C"/>
    <property type="match status" value="1"/>
</dbReference>
<protein>
    <recommendedName>
        <fullName evidence="6">Por secretion system C-terminal sorting domain-containing protein</fullName>
    </recommendedName>
</protein>
<dbReference type="PANTHER" id="PTHR37321:SF1">
    <property type="entry name" value="EXPORTED PROTEIN"/>
    <property type="match status" value="1"/>
</dbReference>
<feature type="domain" description="Secretion system C-terminal sorting" evidence="3">
    <location>
        <begin position="610"/>
        <end position="682"/>
    </location>
</feature>
<dbReference type="NCBIfam" id="TIGR04183">
    <property type="entry name" value="Por_Secre_tail"/>
    <property type="match status" value="1"/>
</dbReference>
<reference evidence="5" key="1">
    <citation type="journal article" date="2019" name="Int. J. Syst. Evol. Microbiol.">
        <title>The Global Catalogue of Microorganisms (GCM) 10K type strain sequencing project: providing services to taxonomists for standard genome sequencing and annotation.</title>
        <authorList>
            <consortium name="The Broad Institute Genomics Platform"/>
            <consortium name="The Broad Institute Genome Sequencing Center for Infectious Disease"/>
            <person name="Wu L."/>
            <person name="Ma J."/>
        </authorList>
    </citation>
    <scope>NUCLEOTIDE SEQUENCE [LARGE SCALE GENOMIC DNA]</scope>
    <source>
        <strain evidence="5">JCM 18326</strain>
    </source>
</reference>
<keyword evidence="1" id="KW-0732">Signal</keyword>
<evidence type="ECO:0000256" key="1">
    <source>
        <dbReference type="SAM" id="SignalP"/>
    </source>
</evidence>
<evidence type="ECO:0000259" key="2">
    <source>
        <dbReference type="Pfam" id="PF14323"/>
    </source>
</evidence>
<dbReference type="InterPro" id="IPR025832">
    <property type="entry name" value="GxGYxYP_C"/>
</dbReference>
<evidence type="ECO:0000313" key="5">
    <source>
        <dbReference type="Proteomes" id="UP001500298"/>
    </source>
</evidence>
<dbReference type="EMBL" id="BAABJX010000017">
    <property type="protein sequence ID" value="GAA4826970.1"/>
    <property type="molecule type" value="Genomic_DNA"/>
</dbReference>
<comment type="caution">
    <text evidence="4">The sequence shown here is derived from an EMBL/GenBank/DDBJ whole genome shotgun (WGS) entry which is preliminary data.</text>
</comment>
<feature type="domain" description="GxGYxYP putative glycoside hydrolase C-terminal" evidence="2">
    <location>
        <begin position="326"/>
        <end position="447"/>
    </location>
</feature>
<gene>
    <name evidence="4" type="ORF">GCM10023331_09640</name>
</gene>
<name>A0ABP9D8R6_9BACT</name>
<dbReference type="PANTHER" id="PTHR37321">
    <property type="entry name" value="EXPORTED PROTEIN-RELATED"/>
    <property type="match status" value="1"/>
</dbReference>